<feature type="region of interest" description="Disordered" evidence="6">
    <location>
        <begin position="550"/>
        <end position="602"/>
    </location>
</feature>
<feature type="transmembrane region" description="Helical" evidence="7">
    <location>
        <begin position="213"/>
        <end position="231"/>
    </location>
</feature>
<evidence type="ECO:0000256" key="7">
    <source>
        <dbReference type="SAM" id="Phobius"/>
    </source>
</evidence>
<sequence length="602" mass="65007">MSSLVNGSDGNSQTRAVASTETQDIQDHDVRPYLSPSETLAVDQTVHLSKIATNQDESHATSQLQRTATTASAAGPVYSVFSRNQKRFIIFMASWAGFFSPISGTIYYPALNPLAADLNVSNTLINLTLTSYMIFQGLAPSFFGDFSDAAGRRPAYAICFSIYIAANIGLALQNSYPALFILRCIQSTGSSATIAMCSAVVADIATPAERGTYMGVAYSGSLLGPAIGPVIGGLLADFVGWRAIFWFLLALGAAFVIVFGVFLPETARSQVGNGSVPPKGWNMSLINILAIRKSRQLDPKETSESVEDEAALPRKKITFPNPLRSVSVIFDKANALLLFYNGFIFAAFYAVSAVIPSQFAEIYHFNEFQIGLCYIPCGAGAMTAVLVNGRILDGNFSRWCKKLGIKIRKGRDQDLSNFPIEKVRLQIGIPAAYASAAFTCIFGWLIHVDGPLAAVLVVLFFTNFAISVSYNVTTTLLVDLYPKSPATAGAANNLVRCLLGAGFTAAVIPLVNAIGRGWTFTAFSVFLFITSPMLWLLYFRGMGLRSDRHRRQEQKKISKEEREILGSSGEAGGPHEGGQAEGELPQGPVEVKIEQGSTDIHR</sequence>
<dbReference type="Proteomes" id="UP000288859">
    <property type="component" value="Unassembled WGS sequence"/>
</dbReference>
<name>A0A438MUR5_EXOME</name>
<comment type="caution">
    <text evidence="9">The sequence shown here is derived from an EMBL/GenBank/DDBJ whole genome shotgun (WGS) entry which is preliminary data.</text>
</comment>
<feature type="compositionally biased region" description="Basic and acidic residues" evidence="6">
    <location>
        <begin position="554"/>
        <end position="564"/>
    </location>
</feature>
<keyword evidence="5 7" id="KW-0472">Membrane</keyword>
<reference evidence="9 10" key="1">
    <citation type="submission" date="2017-03" db="EMBL/GenBank/DDBJ databases">
        <title>Genomes of endolithic fungi from Antarctica.</title>
        <authorList>
            <person name="Coleine C."/>
            <person name="Masonjones S."/>
            <person name="Stajich J.E."/>
        </authorList>
    </citation>
    <scope>NUCLEOTIDE SEQUENCE [LARGE SCALE GENOMIC DNA]</scope>
    <source>
        <strain evidence="9 10">CCFEE 6314</strain>
    </source>
</reference>
<keyword evidence="4 7" id="KW-1133">Transmembrane helix</keyword>
<feature type="compositionally biased region" description="Polar residues" evidence="6">
    <location>
        <begin position="1"/>
        <end position="23"/>
    </location>
</feature>
<feature type="domain" description="Major facilitator superfamily (MFS) profile" evidence="8">
    <location>
        <begin position="89"/>
        <end position="542"/>
    </location>
</feature>
<feature type="transmembrane region" description="Helical" evidence="7">
    <location>
        <begin position="520"/>
        <end position="539"/>
    </location>
</feature>
<feature type="transmembrane region" description="Helical" evidence="7">
    <location>
        <begin position="88"/>
        <end position="111"/>
    </location>
</feature>
<dbReference type="VEuPathDB" id="FungiDB:PV10_03742"/>
<dbReference type="SUPFAM" id="SSF103473">
    <property type="entry name" value="MFS general substrate transporter"/>
    <property type="match status" value="1"/>
</dbReference>
<protein>
    <recommendedName>
        <fullName evidence="8">Major facilitator superfamily (MFS) profile domain-containing protein</fullName>
    </recommendedName>
</protein>
<evidence type="ECO:0000256" key="4">
    <source>
        <dbReference type="ARBA" id="ARBA00022989"/>
    </source>
</evidence>
<dbReference type="PANTHER" id="PTHR23502:SF51">
    <property type="entry name" value="QUINIDINE RESISTANCE PROTEIN 1-RELATED"/>
    <property type="match status" value="1"/>
</dbReference>
<keyword evidence="3 7" id="KW-0812">Transmembrane</keyword>
<dbReference type="PROSITE" id="PS50850">
    <property type="entry name" value="MFS"/>
    <property type="match status" value="1"/>
</dbReference>
<feature type="transmembrane region" description="Helical" evidence="7">
    <location>
        <begin position="123"/>
        <end position="143"/>
    </location>
</feature>
<proteinExistence type="predicted"/>
<dbReference type="Pfam" id="PF07690">
    <property type="entry name" value="MFS_1"/>
    <property type="match status" value="1"/>
</dbReference>
<feature type="transmembrane region" description="Helical" evidence="7">
    <location>
        <begin position="452"/>
        <end position="473"/>
    </location>
</feature>
<evidence type="ECO:0000256" key="1">
    <source>
        <dbReference type="ARBA" id="ARBA00004141"/>
    </source>
</evidence>
<dbReference type="InterPro" id="IPR036259">
    <property type="entry name" value="MFS_trans_sf"/>
</dbReference>
<evidence type="ECO:0000313" key="9">
    <source>
        <dbReference type="EMBL" id="RVX67495.1"/>
    </source>
</evidence>
<organism evidence="9 10">
    <name type="scientific">Exophiala mesophila</name>
    <name type="common">Black yeast-like fungus</name>
    <dbReference type="NCBI Taxonomy" id="212818"/>
    <lineage>
        <taxon>Eukaryota</taxon>
        <taxon>Fungi</taxon>
        <taxon>Dikarya</taxon>
        <taxon>Ascomycota</taxon>
        <taxon>Pezizomycotina</taxon>
        <taxon>Eurotiomycetes</taxon>
        <taxon>Chaetothyriomycetidae</taxon>
        <taxon>Chaetothyriales</taxon>
        <taxon>Herpotrichiellaceae</taxon>
        <taxon>Exophiala</taxon>
    </lineage>
</organism>
<keyword evidence="2" id="KW-0813">Transport</keyword>
<dbReference type="InterPro" id="IPR020846">
    <property type="entry name" value="MFS_dom"/>
</dbReference>
<evidence type="ECO:0000256" key="2">
    <source>
        <dbReference type="ARBA" id="ARBA00022448"/>
    </source>
</evidence>
<evidence type="ECO:0000256" key="5">
    <source>
        <dbReference type="ARBA" id="ARBA00023136"/>
    </source>
</evidence>
<feature type="region of interest" description="Disordered" evidence="6">
    <location>
        <begin position="1"/>
        <end position="30"/>
    </location>
</feature>
<dbReference type="GO" id="GO:0022857">
    <property type="term" value="F:transmembrane transporter activity"/>
    <property type="evidence" value="ECO:0007669"/>
    <property type="project" value="InterPro"/>
</dbReference>
<evidence type="ECO:0000256" key="6">
    <source>
        <dbReference type="SAM" id="MobiDB-lite"/>
    </source>
</evidence>
<feature type="transmembrane region" description="Helical" evidence="7">
    <location>
        <begin position="427"/>
        <end position="446"/>
    </location>
</feature>
<feature type="transmembrane region" description="Helical" evidence="7">
    <location>
        <begin position="335"/>
        <end position="356"/>
    </location>
</feature>
<dbReference type="CDD" id="cd17323">
    <property type="entry name" value="MFS_Tpo1_MDR_like"/>
    <property type="match status" value="1"/>
</dbReference>
<evidence type="ECO:0000313" key="10">
    <source>
        <dbReference type="Proteomes" id="UP000288859"/>
    </source>
</evidence>
<feature type="transmembrane region" description="Helical" evidence="7">
    <location>
        <begin position="494"/>
        <end position="514"/>
    </location>
</feature>
<feature type="transmembrane region" description="Helical" evidence="7">
    <location>
        <begin position="368"/>
        <end position="392"/>
    </location>
</feature>
<feature type="transmembrane region" description="Helical" evidence="7">
    <location>
        <begin position="243"/>
        <end position="263"/>
    </location>
</feature>
<dbReference type="GO" id="GO:0005886">
    <property type="term" value="C:plasma membrane"/>
    <property type="evidence" value="ECO:0007669"/>
    <property type="project" value="TreeGrafter"/>
</dbReference>
<dbReference type="PANTHER" id="PTHR23502">
    <property type="entry name" value="MAJOR FACILITATOR SUPERFAMILY"/>
    <property type="match status" value="1"/>
</dbReference>
<feature type="transmembrane region" description="Helical" evidence="7">
    <location>
        <begin position="155"/>
        <end position="172"/>
    </location>
</feature>
<dbReference type="EMBL" id="NAJM01000047">
    <property type="protein sequence ID" value="RVX67495.1"/>
    <property type="molecule type" value="Genomic_DNA"/>
</dbReference>
<comment type="subcellular location">
    <subcellularLocation>
        <location evidence="1">Membrane</location>
        <topology evidence="1">Multi-pass membrane protein</topology>
    </subcellularLocation>
</comment>
<dbReference type="FunFam" id="1.20.1720.10:FF:000009">
    <property type="entry name" value="MFS multidrug transporter"/>
    <property type="match status" value="1"/>
</dbReference>
<accession>A0A438MUR5</accession>
<dbReference type="AlphaFoldDB" id="A0A438MUR5"/>
<dbReference type="InterPro" id="IPR011701">
    <property type="entry name" value="MFS"/>
</dbReference>
<dbReference type="OrthoDB" id="440553at2759"/>
<evidence type="ECO:0000259" key="8">
    <source>
        <dbReference type="PROSITE" id="PS50850"/>
    </source>
</evidence>
<gene>
    <name evidence="9" type="ORF">B0A52_08848</name>
</gene>
<dbReference type="Gene3D" id="1.20.1720.10">
    <property type="entry name" value="Multidrug resistance protein D"/>
    <property type="match status" value="1"/>
</dbReference>
<feature type="transmembrane region" description="Helical" evidence="7">
    <location>
        <begin position="178"/>
        <end position="201"/>
    </location>
</feature>
<evidence type="ECO:0000256" key="3">
    <source>
        <dbReference type="ARBA" id="ARBA00022692"/>
    </source>
</evidence>
<dbReference type="Gene3D" id="1.20.1250.20">
    <property type="entry name" value="MFS general substrate transporter like domains"/>
    <property type="match status" value="1"/>
</dbReference>
<feature type="compositionally biased region" description="Gly residues" evidence="6">
    <location>
        <begin position="569"/>
        <end position="580"/>
    </location>
</feature>